<keyword evidence="1" id="KW-0175">Coiled coil</keyword>
<name>A0ABT4EXB3_9BACI</name>
<evidence type="ECO:0000313" key="4">
    <source>
        <dbReference type="Proteomes" id="UP001527057"/>
    </source>
</evidence>
<protein>
    <submittedName>
        <fullName evidence="3">Restriction endonuclease</fullName>
        <ecNumber evidence="3">3.1.21.-</ecNumber>
    </submittedName>
</protein>
<dbReference type="GO" id="GO:0004519">
    <property type="term" value="F:endonuclease activity"/>
    <property type="evidence" value="ECO:0007669"/>
    <property type="project" value="UniProtKB-KW"/>
</dbReference>
<keyword evidence="3" id="KW-0378">Hydrolase</keyword>
<accession>A0ABT4EXB3</accession>
<dbReference type="Pfam" id="PF04471">
    <property type="entry name" value="Mrr_cat"/>
    <property type="match status" value="1"/>
</dbReference>
<dbReference type="InterPro" id="IPR007560">
    <property type="entry name" value="Restrct_endonuc_IV_Mrr"/>
</dbReference>
<keyword evidence="3" id="KW-0255">Endonuclease</keyword>
<dbReference type="EMBL" id="JAMDMH010000005">
    <property type="protein sequence ID" value="MCY9574445.1"/>
    <property type="molecule type" value="Genomic_DNA"/>
</dbReference>
<evidence type="ECO:0000259" key="2">
    <source>
        <dbReference type="Pfam" id="PF04471"/>
    </source>
</evidence>
<dbReference type="InterPro" id="IPR011335">
    <property type="entry name" value="Restrct_endonuc-II-like"/>
</dbReference>
<keyword evidence="3" id="KW-0540">Nuclease</keyword>
<keyword evidence="4" id="KW-1185">Reference proteome</keyword>
<feature type="coiled-coil region" evidence="1">
    <location>
        <begin position="111"/>
        <end position="150"/>
    </location>
</feature>
<dbReference type="SUPFAM" id="SSF52980">
    <property type="entry name" value="Restriction endonuclease-like"/>
    <property type="match status" value="1"/>
</dbReference>
<dbReference type="GO" id="GO:0016787">
    <property type="term" value="F:hydrolase activity"/>
    <property type="evidence" value="ECO:0007669"/>
    <property type="project" value="UniProtKB-KW"/>
</dbReference>
<dbReference type="RefSeq" id="WP_197227052.1">
    <property type="nucleotide sequence ID" value="NZ_JAMDMH010000005.1"/>
</dbReference>
<organism evidence="3 4">
    <name type="scientific">Bacillus xiamenensis</name>
    <dbReference type="NCBI Taxonomy" id="1178537"/>
    <lineage>
        <taxon>Bacteria</taxon>
        <taxon>Bacillati</taxon>
        <taxon>Bacillota</taxon>
        <taxon>Bacilli</taxon>
        <taxon>Bacillales</taxon>
        <taxon>Bacillaceae</taxon>
        <taxon>Bacillus</taxon>
    </lineage>
</organism>
<proteinExistence type="predicted"/>
<dbReference type="Proteomes" id="UP001527057">
    <property type="component" value="Unassembled WGS sequence"/>
</dbReference>
<gene>
    <name evidence="3" type="ORF">M5W27_01175</name>
</gene>
<dbReference type="EC" id="3.1.21.-" evidence="3"/>
<reference evidence="3 4" key="1">
    <citation type="submission" date="2022-05" db="EMBL/GenBank/DDBJ databases">
        <title>Genome Sequencing of Bee-Associated Microbes.</title>
        <authorList>
            <person name="Dunlap C."/>
        </authorList>
    </citation>
    <scope>NUCLEOTIDE SEQUENCE [LARGE SCALE GENOMIC DNA]</scope>
    <source>
        <strain evidence="3 4">CBP-1093</strain>
    </source>
</reference>
<feature type="domain" description="Restriction endonuclease type IV Mrr" evidence="2">
    <location>
        <begin position="198"/>
        <end position="275"/>
    </location>
</feature>
<evidence type="ECO:0000313" key="3">
    <source>
        <dbReference type="EMBL" id="MCY9574445.1"/>
    </source>
</evidence>
<sequence>MKTVFPKDIADFMRTCILSIFWPKKDIISFFYNNGCTKSDMKNAINFEELNLSRSQIIDIVFNNLFKRTDGGIGQFRSMLHALVNWEHFDPYYFKKLKKLDESEAIRNINHLKQLQEIRDAKIKKQKEERERKEKKIHSKENAMEQLKKQYFNLYQGKDEFDKSISLQQRGYLLENFLRDLSIYETLTISDPFKLIGEQIDGTIKYDGENYILEAKWQNSVTASNALYQFAYKVEGKLYGRGLFISINGFSTDSVNALVRGKALNTILIDGADLILVVEGLFSFKEILDRKIKAAQTMGKIYVDINTMKDKICFKK</sequence>
<comment type="caution">
    <text evidence="3">The sequence shown here is derived from an EMBL/GenBank/DDBJ whole genome shotgun (WGS) entry which is preliminary data.</text>
</comment>
<evidence type="ECO:0000256" key="1">
    <source>
        <dbReference type="SAM" id="Coils"/>
    </source>
</evidence>